<dbReference type="EMBL" id="SNWM01000001">
    <property type="protein sequence ID" value="TDO24755.1"/>
    <property type="molecule type" value="Genomic_DNA"/>
</dbReference>
<dbReference type="Pfam" id="PF17653">
    <property type="entry name" value="DUF5522"/>
    <property type="match status" value="1"/>
</dbReference>
<keyword evidence="2" id="KW-1185">Reference proteome</keyword>
<comment type="caution">
    <text evidence="1">The sequence shown here is derived from an EMBL/GenBank/DDBJ whole genome shotgun (WGS) entry which is preliminary data.</text>
</comment>
<organism evidence="1 2">
    <name type="scientific">Pedobacter duraquae</name>
    <dbReference type="NCBI Taxonomy" id="425511"/>
    <lineage>
        <taxon>Bacteria</taxon>
        <taxon>Pseudomonadati</taxon>
        <taxon>Bacteroidota</taxon>
        <taxon>Sphingobacteriia</taxon>
        <taxon>Sphingobacteriales</taxon>
        <taxon>Sphingobacteriaceae</taxon>
        <taxon>Pedobacter</taxon>
    </lineage>
</organism>
<dbReference type="AlphaFoldDB" id="A0A4R6ISA2"/>
<evidence type="ECO:0000313" key="1">
    <source>
        <dbReference type="EMBL" id="TDO24755.1"/>
    </source>
</evidence>
<accession>A0A4R6ISA2</accession>
<evidence type="ECO:0000313" key="2">
    <source>
        <dbReference type="Proteomes" id="UP000295499"/>
    </source>
</evidence>
<protein>
    <submittedName>
        <fullName evidence="1">Uncharacterized protein</fullName>
    </submittedName>
</protein>
<gene>
    <name evidence="1" type="ORF">CLV32_1048</name>
</gene>
<dbReference type="InterPro" id="IPR040807">
    <property type="entry name" value="DUF5522"/>
</dbReference>
<proteinExistence type="predicted"/>
<sequence length="54" mass="6498">MEEGVDFYFNEDGFMVFTRNYHLKRGYCCKNKCRHCPWGFGKIKDKPSDDNKNK</sequence>
<dbReference type="RefSeq" id="WP_166641882.1">
    <property type="nucleotide sequence ID" value="NZ_SNWM01000001.1"/>
</dbReference>
<name>A0A4R6ISA2_9SPHI</name>
<reference evidence="1 2" key="1">
    <citation type="submission" date="2019-03" db="EMBL/GenBank/DDBJ databases">
        <title>Genomic Encyclopedia of Archaeal and Bacterial Type Strains, Phase II (KMG-II): from individual species to whole genera.</title>
        <authorList>
            <person name="Goeker M."/>
        </authorList>
    </citation>
    <scope>NUCLEOTIDE SEQUENCE [LARGE SCALE GENOMIC DNA]</scope>
    <source>
        <strain evidence="1 2">DSM 19034</strain>
    </source>
</reference>
<dbReference type="Proteomes" id="UP000295499">
    <property type="component" value="Unassembled WGS sequence"/>
</dbReference>